<dbReference type="InterPro" id="IPR025117">
    <property type="entry name" value="DUF4037"/>
</dbReference>
<keyword evidence="3" id="KW-1185">Reference proteome</keyword>
<evidence type="ECO:0000313" key="3">
    <source>
        <dbReference type="Proteomes" id="UP001592531"/>
    </source>
</evidence>
<evidence type="ECO:0000313" key="2">
    <source>
        <dbReference type="EMBL" id="MFC1419745.1"/>
    </source>
</evidence>
<feature type="domain" description="DUF4037" evidence="1">
    <location>
        <begin position="155"/>
        <end position="253"/>
    </location>
</feature>
<sequence length="376" mass="39885">MTSTGIFMPGLELCGLLYTEAVRPILDRAHPGLPHAAARIGGGSEVLGFDTERSPDHDWGPRLQIFLGAEDLAAHGDAIRGLLSEQLPKAVHGWPTHFAPPGARIRVMTPTDGPVDHRVEVVEPGEWLTGALGFDPLGFDPLGGDGSAGVGLLDWLATPGQRLLEVTAGAVYHDGPGRLTAARAALAWYPDDVWRHLLAAQWLRIAQEEAFTGRTAEVGDDLGSRVVAARLTREVLRLCLLLARRYAPYSKWLGTAFARIPDAEAAPIAAELRTALAADAFAERGRALAAACSLAGAWQNRLGLCAPVDPAVRPYFDRPFPVVDAGRFTEALGSAITDPAVAPLPRLGAVDQFTDSTDALGDSVRCRALTRAALGG</sequence>
<dbReference type="Pfam" id="PF13228">
    <property type="entry name" value="DUF4037"/>
    <property type="match status" value="1"/>
</dbReference>
<reference evidence="2 3" key="1">
    <citation type="submission" date="2024-09" db="EMBL/GenBank/DDBJ databases">
        <authorList>
            <person name="Lee S.D."/>
        </authorList>
    </citation>
    <scope>NUCLEOTIDE SEQUENCE [LARGE SCALE GENOMIC DNA]</scope>
    <source>
        <strain evidence="2 3">N8-3</strain>
    </source>
</reference>
<dbReference type="RefSeq" id="WP_380539605.1">
    <property type="nucleotide sequence ID" value="NZ_JBHFAB010000020.1"/>
</dbReference>
<dbReference type="Proteomes" id="UP001592531">
    <property type="component" value="Unassembled WGS sequence"/>
</dbReference>
<name>A0ABV6W166_9ACTN</name>
<gene>
    <name evidence="2" type="ORF">ACEZDE_24360</name>
</gene>
<evidence type="ECO:0000259" key="1">
    <source>
        <dbReference type="Pfam" id="PF13228"/>
    </source>
</evidence>
<proteinExistence type="predicted"/>
<protein>
    <submittedName>
        <fullName evidence="2">DUF4037 domain-containing protein</fullName>
    </submittedName>
</protein>
<dbReference type="EMBL" id="JBHFAB010000020">
    <property type="protein sequence ID" value="MFC1419745.1"/>
    <property type="molecule type" value="Genomic_DNA"/>
</dbReference>
<comment type="caution">
    <text evidence="2">The sequence shown here is derived from an EMBL/GenBank/DDBJ whole genome shotgun (WGS) entry which is preliminary data.</text>
</comment>
<accession>A0ABV6W166</accession>
<organism evidence="2 3">
    <name type="scientific">Streptacidiphilus cavernicola</name>
    <dbReference type="NCBI Taxonomy" id="3342716"/>
    <lineage>
        <taxon>Bacteria</taxon>
        <taxon>Bacillati</taxon>
        <taxon>Actinomycetota</taxon>
        <taxon>Actinomycetes</taxon>
        <taxon>Kitasatosporales</taxon>
        <taxon>Streptomycetaceae</taxon>
        <taxon>Streptacidiphilus</taxon>
    </lineage>
</organism>